<accession>A0A162QUS9</accession>
<dbReference type="EMBL" id="LWAE01000012">
    <property type="protein sequence ID" value="KZL88995.1"/>
    <property type="molecule type" value="Genomic_DNA"/>
</dbReference>
<keyword evidence="2" id="KW-1185">Reference proteome</keyword>
<proteinExistence type="predicted"/>
<gene>
    <name evidence="1" type="ORF">CLMAG_56930</name>
</gene>
<evidence type="ECO:0000313" key="2">
    <source>
        <dbReference type="Proteomes" id="UP000076603"/>
    </source>
</evidence>
<sequence>MAKLKGVFMKSTINSLLSGKTLFPEYKKIVDEMKDDDWYSWDLYTKMLNDISGKLSPIVVKKVGKSIILAGKNVFINEQGYDSLEKLLKAYPQMHEKTIVGLHENEKLKLIKYEEGHMILHHTTRQPKDFNEGVILGYFEMFNKRVRTFSIKQINEHYYEIDVTW</sequence>
<dbReference type="AlphaFoldDB" id="A0A162QUS9"/>
<comment type="caution">
    <text evidence="1">The sequence shown here is derived from an EMBL/GenBank/DDBJ whole genome shotgun (WGS) entry which is preliminary data.</text>
</comment>
<dbReference type="PATRIC" id="fig|1121326.3.peg.5749"/>
<dbReference type="Proteomes" id="UP000076603">
    <property type="component" value="Unassembled WGS sequence"/>
</dbReference>
<protein>
    <submittedName>
        <fullName evidence="1">Uncharacterized protein</fullName>
    </submittedName>
</protein>
<dbReference type="STRING" id="1121326.CLMAG_56930"/>
<name>A0A162QUS9_9CLOT</name>
<evidence type="ECO:0000313" key="1">
    <source>
        <dbReference type="EMBL" id="KZL88995.1"/>
    </source>
</evidence>
<organism evidence="1 2">
    <name type="scientific">Clostridium magnum DSM 2767</name>
    <dbReference type="NCBI Taxonomy" id="1121326"/>
    <lineage>
        <taxon>Bacteria</taxon>
        <taxon>Bacillati</taxon>
        <taxon>Bacillota</taxon>
        <taxon>Clostridia</taxon>
        <taxon>Eubacteriales</taxon>
        <taxon>Clostridiaceae</taxon>
        <taxon>Clostridium</taxon>
    </lineage>
</organism>
<dbReference type="RefSeq" id="WP_066630228.1">
    <property type="nucleotide sequence ID" value="NZ_FQXL01000020.1"/>
</dbReference>
<reference evidence="1 2" key="1">
    <citation type="submission" date="2016-04" db="EMBL/GenBank/DDBJ databases">
        <title>Genome sequence of Clostridium magnum DSM 2767.</title>
        <authorList>
            <person name="Poehlein A."/>
            <person name="Uhlig R."/>
            <person name="Fischer R."/>
            <person name="Bahl H."/>
            <person name="Daniel R."/>
        </authorList>
    </citation>
    <scope>NUCLEOTIDE SEQUENCE [LARGE SCALE GENOMIC DNA]</scope>
    <source>
        <strain evidence="1 2">DSM 2767</strain>
    </source>
</reference>
<dbReference type="OrthoDB" id="5381380at2"/>